<evidence type="ECO:0000313" key="2">
    <source>
        <dbReference type="Proteomes" id="UP001233999"/>
    </source>
</evidence>
<sequence length="128" mass="15170">LYQIPLLRIYRKHDRSLQATILRYLVSKKYQFKYKKKIKGAKHKWGPLRFAELLKHPKSGDSFSKIVLFYKQKDLTRFIDLPTEGRRSVSSNRHNISRQDCTKSIMVKFCCNLLRNPLEGNFLLQGLI</sequence>
<evidence type="ECO:0000313" key="1">
    <source>
        <dbReference type="EMBL" id="KAJ9582471.1"/>
    </source>
</evidence>
<dbReference type="Proteomes" id="UP001233999">
    <property type="component" value="Unassembled WGS sequence"/>
</dbReference>
<organism evidence="1 2">
    <name type="scientific">Diploptera punctata</name>
    <name type="common">Pacific beetle cockroach</name>
    <dbReference type="NCBI Taxonomy" id="6984"/>
    <lineage>
        <taxon>Eukaryota</taxon>
        <taxon>Metazoa</taxon>
        <taxon>Ecdysozoa</taxon>
        <taxon>Arthropoda</taxon>
        <taxon>Hexapoda</taxon>
        <taxon>Insecta</taxon>
        <taxon>Pterygota</taxon>
        <taxon>Neoptera</taxon>
        <taxon>Polyneoptera</taxon>
        <taxon>Dictyoptera</taxon>
        <taxon>Blattodea</taxon>
        <taxon>Blaberoidea</taxon>
        <taxon>Blaberidae</taxon>
        <taxon>Diplopterinae</taxon>
        <taxon>Diploptera</taxon>
    </lineage>
</organism>
<gene>
    <name evidence="1" type="ORF">L9F63_003164</name>
</gene>
<name>A0AAD7ZLA9_DIPPU</name>
<protein>
    <submittedName>
        <fullName evidence="1">Uncharacterized protein</fullName>
    </submittedName>
</protein>
<comment type="caution">
    <text evidence="1">The sequence shown here is derived from an EMBL/GenBank/DDBJ whole genome shotgun (WGS) entry which is preliminary data.</text>
</comment>
<feature type="non-terminal residue" evidence="1">
    <location>
        <position position="128"/>
    </location>
</feature>
<dbReference type="EMBL" id="JASPKZ010007797">
    <property type="protein sequence ID" value="KAJ9582471.1"/>
    <property type="molecule type" value="Genomic_DNA"/>
</dbReference>
<reference evidence="1" key="1">
    <citation type="journal article" date="2023" name="IScience">
        <title>Live-bearing cockroach genome reveals convergent evolutionary mechanisms linked to viviparity in insects and beyond.</title>
        <authorList>
            <person name="Fouks B."/>
            <person name="Harrison M.C."/>
            <person name="Mikhailova A.A."/>
            <person name="Marchal E."/>
            <person name="English S."/>
            <person name="Carruthers M."/>
            <person name="Jennings E.C."/>
            <person name="Chiamaka E.L."/>
            <person name="Frigard R.A."/>
            <person name="Pippel M."/>
            <person name="Attardo G.M."/>
            <person name="Benoit J.B."/>
            <person name="Bornberg-Bauer E."/>
            <person name="Tobe S.S."/>
        </authorList>
    </citation>
    <scope>NUCLEOTIDE SEQUENCE</scope>
    <source>
        <strain evidence="1">Stay&amp;Tobe</strain>
    </source>
</reference>
<reference evidence="1" key="2">
    <citation type="submission" date="2023-05" db="EMBL/GenBank/DDBJ databases">
        <authorList>
            <person name="Fouks B."/>
        </authorList>
    </citation>
    <scope>NUCLEOTIDE SEQUENCE</scope>
    <source>
        <strain evidence="1">Stay&amp;Tobe</strain>
        <tissue evidence="1">Testes</tissue>
    </source>
</reference>
<feature type="non-terminal residue" evidence="1">
    <location>
        <position position="1"/>
    </location>
</feature>
<dbReference type="AlphaFoldDB" id="A0AAD7ZLA9"/>
<proteinExistence type="predicted"/>
<accession>A0AAD7ZLA9</accession>
<keyword evidence="2" id="KW-1185">Reference proteome</keyword>